<accession>A0A0B6ZZM5</accession>
<sequence length="76" mass="8507">TREEDDTVVTRDDYDTVTKAGDSPLSREGDDGIVTREVDDTATKEGDIQNKNSLDRETLREMGIYDDEDYDATADS</sequence>
<evidence type="ECO:0000313" key="1">
    <source>
        <dbReference type="EMBL" id="CEK73185.1"/>
    </source>
</evidence>
<gene>
    <name evidence="1" type="primary">ORF85640</name>
</gene>
<name>A0A0B6ZZM5_9EUPU</name>
<protein>
    <submittedName>
        <fullName evidence="1">Uncharacterized protein</fullName>
    </submittedName>
</protein>
<feature type="non-terminal residue" evidence="1">
    <location>
        <position position="76"/>
    </location>
</feature>
<feature type="non-terminal residue" evidence="1">
    <location>
        <position position="1"/>
    </location>
</feature>
<dbReference type="EMBL" id="HACG01026320">
    <property type="protein sequence ID" value="CEK73185.1"/>
    <property type="molecule type" value="Transcribed_RNA"/>
</dbReference>
<organism evidence="1">
    <name type="scientific">Arion vulgaris</name>
    <dbReference type="NCBI Taxonomy" id="1028688"/>
    <lineage>
        <taxon>Eukaryota</taxon>
        <taxon>Metazoa</taxon>
        <taxon>Spiralia</taxon>
        <taxon>Lophotrochozoa</taxon>
        <taxon>Mollusca</taxon>
        <taxon>Gastropoda</taxon>
        <taxon>Heterobranchia</taxon>
        <taxon>Euthyneura</taxon>
        <taxon>Panpulmonata</taxon>
        <taxon>Eupulmonata</taxon>
        <taxon>Stylommatophora</taxon>
        <taxon>Helicina</taxon>
        <taxon>Arionoidea</taxon>
        <taxon>Arionidae</taxon>
        <taxon>Arion</taxon>
    </lineage>
</organism>
<proteinExistence type="predicted"/>
<dbReference type="AlphaFoldDB" id="A0A0B6ZZM5"/>
<reference evidence="1" key="1">
    <citation type="submission" date="2014-12" db="EMBL/GenBank/DDBJ databases">
        <title>Insight into the proteome of Arion vulgaris.</title>
        <authorList>
            <person name="Aradska J."/>
            <person name="Bulat T."/>
            <person name="Smidak R."/>
            <person name="Sarate P."/>
            <person name="Gangsoo J."/>
            <person name="Sialana F."/>
            <person name="Bilban M."/>
            <person name="Lubec G."/>
        </authorList>
    </citation>
    <scope>NUCLEOTIDE SEQUENCE</scope>
    <source>
        <tissue evidence="1">Skin</tissue>
    </source>
</reference>